<accession>A0A9D4UFV7</accession>
<keyword evidence="2" id="KW-1185">Reference proteome</keyword>
<gene>
    <name evidence="1" type="ORF">GOP47_0017658</name>
</gene>
<dbReference type="AlphaFoldDB" id="A0A9D4UFV7"/>
<protein>
    <submittedName>
        <fullName evidence="1">Uncharacterized protein</fullName>
    </submittedName>
</protein>
<evidence type="ECO:0000313" key="2">
    <source>
        <dbReference type="Proteomes" id="UP000886520"/>
    </source>
</evidence>
<name>A0A9D4UFV7_ADICA</name>
<proteinExistence type="predicted"/>
<dbReference type="EMBL" id="JABFUD020000017">
    <property type="protein sequence ID" value="KAI5067130.1"/>
    <property type="molecule type" value="Genomic_DNA"/>
</dbReference>
<dbReference type="Proteomes" id="UP000886520">
    <property type="component" value="Chromosome 17"/>
</dbReference>
<feature type="non-terminal residue" evidence="1">
    <location>
        <position position="1"/>
    </location>
</feature>
<evidence type="ECO:0000313" key="1">
    <source>
        <dbReference type="EMBL" id="KAI5067130.1"/>
    </source>
</evidence>
<comment type="caution">
    <text evidence="1">The sequence shown here is derived from an EMBL/GenBank/DDBJ whole genome shotgun (WGS) entry which is preliminary data.</text>
</comment>
<organism evidence="1 2">
    <name type="scientific">Adiantum capillus-veneris</name>
    <name type="common">Maidenhair fern</name>
    <dbReference type="NCBI Taxonomy" id="13818"/>
    <lineage>
        <taxon>Eukaryota</taxon>
        <taxon>Viridiplantae</taxon>
        <taxon>Streptophyta</taxon>
        <taxon>Embryophyta</taxon>
        <taxon>Tracheophyta</taxon>
        <taxon>Polypodiopsida</taxon>
        <taxon>Polypodiidae</taxon>
        <taxon>Polypodiales</taxon>
        <taxon>Pteridineae</taxon>
        <taxon>Pteridaceae</taxon>
        <taxon>Vittarioideae</taxon>
        <taxon>Adiantum</taxon>
    </lineage>
</organism>
<reference evidence="1" key="1">
    <citation type="submission" date="2021-01" db="EMBL/GenBank/DDBJ databases">
        <title>Adiantum capillus-veneris genome.</title>
        <authorList>
            <person name="Fang Y."/>
            <person name="Liao Q."/>
        </authorList>
    </citation>
    <scope>NUCLEOTIDE SEQUENCE</scope>
    <source>
        <strain evidence="1">H3</strain>
        <tissue evidence="1">Leaf</tissue>
    </source>
</reference>
<sequence length="61" mass="6590">TLEKLSLEAVEARIETLACRVKVIPDQAASLAESPLSIFDIYLAIEGMKPHKTPGLDDLPA</sequence>